<dbReference type="PANTHER" id="PTHR37166">
    <property type="entry name" value="PROTEIN FLAG"/>
    <property type="match status" value="1"/>
</dbReference>
<dbReference type="InterPro" id="IPR035924">
    <property type="entry name" value="FlaG-like_sf"/>
</dbReference>
<evidence type="ECO:0000313" key="2">
    <source>
        <dbReference type="Proteomes" id="UP001193680"/>
    </source>
</evidence>
<comment type="caution">
    <text evidence="1">The sequence shown here is derived from an EMBL/GenBank/DDBJ whole genome shotgun (WGS) entry which is preliminary data.</text>
</comment>
<keyword evidence="2" id="KW-1185">Reference proteome</keyword>
<keyword evidence="1" id="KW-0969">Cilium</keyword>
<accession>A0ABS0BYC2</accession>
<keyword evidence="1" id="KW-0282">Flagellum</keyword>
<organism evidence="1 2">
    <name type="scientific">Thiomicrorhabdus heinhorstiae</name>
    <dbReference type="NCBI Taxonomy" id="2748010"/>
    <lineage>
        <taxon>Bacteria</taxon>
        <taxon>Pseudomonadati</taxon>
        <taxon>Pseudomonadota</taxon>
        <taxon>Gammaproteobacteria</taxon>
        <taxon>Thiotrichales</taxon>
        <taxon>Piscirickettsiaceae</taxon>
        <taxon>Thiomicrorhabdus</taxon>
    </lineage>
</organism>
<evidence type="ECO:0000313" key="1">
    <source>
        <dbReference type="EMBL" id="MBF6058389.1"/>
    </source>
</evidence>
<gene>
    <name evidence="1" type="ORF">H8792_008550</name>
</gene>
<reference evidence="1 2" key="1">
    <citation type="submission" date="2020-11" db="EMBL/GenBank/DDBJ databases">
        <title>Sulfur oxidizing isolate from Hospital Hole Sinkhole.</title>
        <authorList>
            <person name="Scott K.M."/>
        </authorList>
    </citation>
    <scope>NUCLEOTIDE SEQUENCE [LARGE SCALE GENOMIC DNA]</scope>
    <source>
        <strain evidence="1 2">HH1</strain>
    </source>
</reference>
<dbReference type="RefSeq" id="WP_185978529.1">
    <property type="nucleotide sequence ID" value="NZ_JACBGI020000016.1"/>
</dbReference>
<dbReference type="InterPro" id="IPR005186">
    <property type="entry name" value="FlaG"/>
</dbReference>
<protein>
    <submittedName>
        <fullName evidence="1">Flagellar protein FlaG</fullName>
    </submittedName>
</protein>
<dbReference type="EMBL" id="JACBGI020000016">
    <property type="protein sequence ID" value="MBF6058389.1"/>
    <property type="molecule type" value="Genomic_DNA"/>
</dbReference>
<dbReference type="Gene3D" id="3.30.160.170">
    <property type="entry name" value="FlaG-like"/>
    <property type="match status" value="1"/>
</dbReference>
<keyword evidence="1" id="KW-0966">Cell projection</keyword>
<dbReference type="PANTHER" id="PTHR37166:SF1">
    <property type="entry name" value="PROTEIN FLAG"/>
    <property type="match status" value="1"/>
</dbReference>
<proteinExistence type="predicted"/>
<dbReference type="SUPFAM" id="SSF160214">
    <property type="entry name" value="FlaG-like"/>
    <property type="match status" value="1"/>
</dbReference>
<sequence>MDINGFPPMTNSAMSQVGNEVNNQVAKPSVLADKPEPEVSEIKEPVTIGRLGKEAEKLNELLGKMGHSLSFKVDADTQSSVVEVIDSGTQEVIRQLPTEDSLKIMKNIQDYLNAVQQRGGDSNESITGVLLDKIV</sequence>
<dbReference type="Proteomes" id="UP001193680">
    <property type="component" value="Unassembled WGS sequence"/>
</dbReference>
<name>A0ABS0BYC2_9GAMM</name>
<dbReference type="Pfam" id="PF03646">
    <property type="entry name" value="FlaG"/>
    <property type="match status" value="1"/>
</dbReference>